<dbReference type="AlphaFoldDB" id="A0AAV7Z623"/>
<keyword evidence="2" id="KW-0472">Membrane</keyword>
<feature type="compositionally biased region" description="Basic residues" evidence="1">
    <location>
        <begin position="46"/>
        <end position="62"/>
    </location>
</feature>
<name>A0AAV7Z623_9EUKA</name>
<evidence type="ECO:0000256" key="1">
    <source>
        <dbReference type="SAM" id="MobiDB-lite"/>
    </source>
</evidence>
<proteinExistence type="predicted"/>
<protein>
    <recommendedName>
        <fullName evidence="5">Transposase</fullName>
    </recommendedName>
</protein>
<reference evidence="3" key="1">
    <citation type="submission" date="2022-08" db="EMBL/GenBank/DDBJ databases">
        <title>Novel sulphate-reducing endosymbionts in the free-living metamonad Anaeramoeba.</title>
        <authorList>
            <person name="Jerlstrom-Hultqvist J."/>
            <person name="Cepicka I."/>
            <person name="Gallot-Lavallee L."/>
            <person name="Salas-Leiva D."/>
            <person name="Curtis B.A."/>
            <person name="Zahonova K."/>
            <person name="Pipaliya S."/>
            <person name="Dacks J."/>
            <person name="Roger A.J."/>
        </authorList>
    </citation>
    <scope>NUCLEOTIDE SEQUENCE</scope>
    <source>
        <strain evidence="3">Busselton2</strain>
    </source>
</reference>
<evidence type="ECO:0000313" key="3">
    <source>
        <dbReference type="EMBL" id="KAJ3437188.1"/>
    </source>
</evidence>
<sequence>MSTKEKLKAEIVFESDETQILRDKICQQEEQEELLQRFECEKEKERKRKKKIRNRKKSKKFNSNHPRISFETKTRDRFQTLRNKINQSITQFLESLLDIYEQNLLKRKTKRKNTKKIKRKEIKIDENTKFVLFPLELIQIANNKKISTNNIDVNHSCQIEIINKEKNQKVVYNPTNTMFNNCVSKLNLKMVLLIFIAGFGFSDYLRIFSNLFESKSLMCTNTFYALQRSYIIPTIKKIWNEHQKRIQQRIEQPLQVYVDGRWSRPQRKKGTAEYLSEVLIDAKTQFVLAIDTLSKNDKKEGMGNEEEQCLIQILTTSPIKELEIDEIISDENKSLIKRIKETNLPVEISLCIGHKGNKIKSLWEKKCTTERILEPNQLTKKGETRKRPKYSYTYKHLVIFSTKVEAHFKVCCCLAKDADEFLKIWFNFADHHFGNHENCFDLCHSNCLEKIKKRKEERRERKKPFLKNHSDYTKCLNLLQNIYQQIIVQNLDHFLTTRQTSIVETFNSTLNLWCPKYKHFKKDVYEARNYMTALHWNYQLISCQNSKQFMINKQLSKQIQSQVLNSFEQYHPYFNKNKKDPLMIDRQDHNENWNENGDKKENF</sequence>
<keyword evidence="2" id="KW-0812">Transmembrane</keyword>
<feature type="transmembrane region" description="Helical" evidence="2">
    <location>
        <begin position="186"/>
        <end position="205"/>
    </location>
</feature>
<dbReference type="EMBL" id="JANTQA010000036">
    <property type="protein sequence ID" value="KAJ3437188.1"/>
    <property type="molecule type" value="Genomic_DNA"/>
</dbReference>
<keyword evidence="2" id="KW-1133">Transmembrane helix</keyword>
<evidence type="ECO:0000313" key="4">
    <source>
        <dbReference type="Proteomes" id="UP001146793"/>
    </source>
</evidence>
<feature type="region of interest" description="Disordered" evidence="1">
    <location>
        <begin position="46"/>
        <end position="69"/>
    </location>
</feature>
<organism evidence="3 4">
    <name type="scientific">Anaeramoeba flamelloides</name>
    <dbReference type="NCBI Taxonomy" id="1746091"/>
    <lineage>
        <taxon>Eukaryota</taxon>
        <taxon>Metamonada</taxon>
        <taxon>Anaeramoebidae</taxon>
        <taxon>Anaeramoeba</taxon>
    </lineage>
</organism>
<gene>
    <name evidence="3" type="ORF">M0812_19261</name>
</gene>
<comment type="caution">
    <text evidence="3">The sequence shown here is derived from an EMBL/GenBank/DDBJ whole genome shotgun (WGS) entry which is preliminary data.</text>
</comment>
<dbReference type="Proteomes" id="UP001146793">
    <property type="component" value="Unassembled WGS sequence"/>
</dbReference>
<dbReference type="PANTHER" id="PTHR31751">
    <property type="entry name" value="SI:CH211-108C17.2-RELATED-RELATED"/>
    <property type="match status" value="1"/>
</dbReference>
<evidence type="ECO:0008006" key="5">
    <source>
        <dbReference type="Google" id="ProtNLM"/>
    </source>
</evidence>
<evidence type="ECO:0000256" key="2">
    <source>
        <dbReference type="SAM" id="Phobius"/>
    </source>
</evidence>
<accession>A0AAV7Z623</accession>